<dbReference type="PANTHER" id="PTHR44591:SF21">
    <property type="entry name" value="TWO-COMPONENT RESPONSE REGULATOR"/>
    <property type="match status" value="1"/>
</dbReference>
<gene>
    <name evidence="5" type="ORF">FNB15_09695</name>
</gene>
<reference evidence="5 6" key="1">
    <citation type="submission" date="2019-07" db="EMBL/GenBank/DDBJ databases">
        <title>Genome sequencing for Ferrovibrio sp. K5.</title>
        <authorList>
            <person name="Park S.-J."/>
        </authorList>
    </citation>
    <scope>NUCLEOTIDE SEQUENCE [LARGE SCALE GENOMIC DNA]</scope>
    <source>
        <strain evidence="5 6">K5</strain>
    </source>
</reference>
<keyword evidence="1 2" id="KW-0597">Phosphoprotein</keyword>
<organism evidence="5 6">
    <name type="scientific">Ferrovibrio terrae</name>
    <dbReference type="NCBI Taxonomy" id="2594003"/>
    <lineage>
        <taxon>Bacteria</taxon>
        <taxon>Pseudomonadati</taxon>
        <taxon>Pseudomonadota</taxon>
        <taxon>Alphaproteobacteria</taxon>
        <taxon>Rhodospirillales</taxon>
        <taxon>Rhodospirillaceae</taxon>
        <taxon>Ferrovibrio</taxon>
    </lineage>
</organism>
<dbReference type="GO" id="GO:0000160">
    <property type="term" value="P:phosphorelay signal transduction system"/>
    <property type="evidence" value="ECO:0007669"/>
    <property type="project" value="InterPro"/>
</dbReference>
<protein>
    <submittedName>
        <fullName evidence="5">Response regulator</fullName>
    </submittedName>
</protein>
<evidence type="ECO:0000256" key="2">
    <source>
        <dbReference type="PROSITE-ProRule" id="PRU00169"/>
    </source>
</evidence>
<dbReference type="EMBL" id="CP041636">
    <property type="protein sequence ID" value="QDO97522.1"/>
    <property type="molecule type" value="Genomic_DNA"/>
</dbReference>
<dbReference type="SUPFAM" id="SSF52172">
    <property type="entry name" value="CheY-like"/>
    <property type="match status" value="1"/>
</dbReference>
<name>A0A516H179_9PROT</name>
<feature type="region of interest" description="Disordered" evidence="3">
    <location>
        <begin position="1"/>
        <end position="21"/>
    </location>
</feature>
<evidence type="ECO:0000313" key="5">
    <source>
        <dbReference type="EMBL" id="QDO97522.1"/>
    </source>
</evidence>
<dbReference type="RefSeq" id="WP_144068503.1">
    <property type="nucleotide sequence ID" value="NZ_CP041636.1"/>
</dbReference>
<sequence length="152" mass="16494">MFHSANTPAVFPTEPEETEPSDLRLAVKPRILLIEDNPLIAEMMESALIEEGFRVVGIADTADRAVKLARLYHPDLAVTDIRLAGPHDGIEAAMQIFRETGARSIFATGNLDSVSAGRCAHAKPLGWLTKPYTPSQLVDAVRQAMTSVEVDA</sequence>
<dbReference type="AlphaFoldDB" id="A0A516H179"/>
<evidence type="ECO:0000256" key="3">
    <source>
        <dbReference type="SAM" id="MobiDB-lite"/>
    </source>
</evidence>
<dbReference type="PROSITE" id="PS50110">
    <property type="entry name" value="RESPONSE_REGULATORY"/>
    <property type="match status" value="1"/>
</dbReference>
<keyword evidence="6" id="KW-1185">Reference proteome</keyword>
<dbReference type="Pfam" id="PF00072">
    <property type="entry name" value="Response_reg"/>
    <property type="match status" value="1"/>
</dbReference>
<evidence type="ECO:0000256" key="1">
    <source>
        <dbReference type="ARBA" id="ARBA00022553"/>
    </source>
</evidence>
<dbReference type="Gene3D" id="3.40.50.2300">
    <property type="match status" value="1"/>
</dbReference>
<dbReference type="Proteomes" id="UP000317496">
    <property type="component" value="Chromosome"/>
</dbReference>
<feature type="modified residue" description="4-aspartylphosphate" evidence="2">
    <location>
        <position position="80"/>
    </location>
</feature>
<dbReference type="OrthoDB" id="7774278at2"/>
<dbReference type="PANTHER" id="PTHR44591">
    <property type="entry name" value="STRESS RESPONSE REGULATOR PROTEIN 1"/>
    <property type="match status" value="1"/>
</dbReference>
<dbReference type="SMART" id="SM00448">
    <property type="entry name" value="REC"/>
    <property type="match status" value="1"/>
</dbReference>
<dbReference type="InterPro" id="IPR001789">
    <property type="entry name" value="Sig_transdc_resp-reg_receiver"/>
</dbReference>
<dbReference type="InterPro" id="IPR050595">
    <property type="entry name" value="Bact_response_regulator"/>
</dbReference>
<proteinExistence type="predicted"/>
<feature type="domain" description="Response regulatory" evidence="4">
    <location>
        <begin position="30"/>
        <end position="145"/>
    </location>
</feature>
<dbReference type="KEGG" id="fer:FNB15_09695"/>
<evidence type="ECO:0000259" key="4">
    <source>
        <dbReference type="PROSITE" id="PS50110"/>
    </source>
</evidence>
<evidence type="ECO:0000313" key="6">
    <source>
        <dbReference type="Proteomes" id="UP000317496"/>
    </source>
</evidence>
<dbReference type="InterPro" id="IPR011006">
    <property type="entry name" value="CheY-like_superfamily"/>
</dbReference>
<accession>A0A516H179</accession>